<gene>
    <name evidence="2" type="ORF">L873DRAFT_1251123</name>
</gene>
<evidence type="ECO:0000313" key="3">
    <source>
        <dbReference type="Proteomes" id="UP000276215"/>
    </source>
</evidence>
<feature type="compositionally biased region" description="Polar residues" evidence="1">
    <location>
        <begin position="218"/>
        <end position="229"/>
    </location>
</feature>
<dbReference type="EMBL" id="ML120417">
    <property type="protein sequence ID" value="RPA96168.1"/>
    <property type="molecule type" value="Genomic_DNA"/>
</dbReference>
<accession>A0A3N4JGR2</accession>
<evidence type="ECO:0000313" key="2">
    <source>
        <dbReference type="EMBL" id="RPA96168.1"/>
    </source>
</evidence>
<feature type="region of interest" description="Disordered" evidence="1">
    <location>
        <begin position="139"/>
        <end position="160"/>
    </location>
</feature>
<protein>
    <submittedName>
        <fullName evidence="2">Uncharacterized protein</fullName>
    </submittedName>
</protein>
<keyword evidence="3" id="KW-1185">Reference proteome</keyword>
<dbReference type="Proteomes" id="UP000276215">
    <property type="component" value="Unassembled WGS sequence"/>
</dbReference>
<sequence>MVVPARDLGRSLVAGGTSTVPDALPRATQILRIRAGAVNGSIITTSGTGPELRITAEEQEGAGAIARIVGGGKACLPVLLPRLGLLLMRLLSPRRSLLPPREREEGTGGNVPLLEIVWIGERSGLQEVMLRKQVAGVAAATTRRSGPGEMPAHPREGDRRLPTTTTARVTRTVGAHHRAPGTDRRRVPLLLLPPPPPLVLLRRRRRKMRRTRTKSNEKTSYVNSFSGKRSSGLDRTVRVMGVGKEVVLKGRTEPIDSVN</sequence>
<evidence type="ECO:0000256" key="1">
    <source>
        <dbReference type="SAM" id="MobiDB-lite"/>
    </source>
</evidence>
<feature type="region of interest" description="Disordered" evidence="1">
    <location>
        <begin position="206"/>
        <end position="231"/>
    </location>
</feature>
<name>A0A3N4JGR2_9PEZI</name>
<proteinExistence type="predicted"/>
<organism evidence="2 3">
    <name type="scientific">Choiromyces venosus 120613-1</name>
    <dbReference type="NCBI Taxonomy" id="1336337"/>
    <lineage>
        <taxon>Eukaryota</taxon>
        <taxon>Fungi</taxon>
        <taxon>Dikarya</taxon>
        <taxon>Ascomycota</taxon>
        <taxon>Pezizomycotina</taxon>
        <taxon>Pezizomycetes</taxon>
        <taxon>Pezizales</taxon>
        <taxon>Tuberaceae</taxon>
        <taxon>Choiromyces</taxon>
    </lineage>
</organism>
<reference evidence="2 3" key="1">
    <citation type="journal article" date="2018" name="Nat. Ecol. Evol.">
        <title>Pezizomycetes genomes reveal the molecular basis of ectomycorrhizal truffle lifestyle.</title>
        <authorList>
            <person name="Murat C."/>
            <person name="Payen T."/>
            <person name="Noel B."/>
            <person name="Kuo A."/>
            <person name="Morin E."/>
            <person name="Chen J."/>
            <person name="Kohler A."/>
            <person name="Krizsan K."/>
            <person name="Balestrini R."/>
            <person name="Da Silva C."/>
            <person name="Montanini B."/>
            <person name="Hainaut M."/>
            <person name="Levati E."/>
            <person name="Barry K.W."/>
            <person name="Belfiori B."/>
            <person name="Cichocki N."/>
            <person name="Clum A."/>
            <person name="Dockter R.B."/>
            <person name="Fauchery L."/>
            <person name="Guy J."/>
            <person name="Iotti M."/>
            <person name="Le Tacon F."/>
            <person name="Lindquist E.A."/>
            <person name="Lipzen A."/>
            <person name="Malagnac F."/>
            <person name="Mello A."/>
            <person name="Molinier V."/>
            <person name="Miyauchi S."/>
            <person name="Poulain J."/>
            <person name="Riccioni C."/>
            <person name="Rubini A."/>
            <person name="Sitrit Y."/>
            <person name="Splivallo R."/>
            <person name="Traeger S."/>
            <person name="Wang M."/>
            <person name="Zifcakova L."/>
            <person name="Wipf D."/>
            <person name="Zambonelli A."/>
            <person name="Paolocci F."/>
            <person name="Nowrousian M."/>
            <person name="Ottonello S."/>
            <person name="Baldrian P."/>
            <person name="Spatafora J.W."/>
            <person name="Henrissat B."/>
            <person name="Nagy L.G."/>
            <person name="Aury J.M."/>
            <person name="Wincker P."/>
            <person name="Grigoriev I.V."/>
            <person name="Bonfante P."/>
            <person name="Martin F.M."/>
        </authorList>
    </citation>
    <scope>NUCLEOTIDE SEQUENCE [LARGE SCALE GENOMIC DNA]</scope>
    <source>
        <strain evidence="2 3">120613-1</strain>
    </source>
</reference>
<dbReference type="AlphaFoldDB" id="A0A3N4JGR2"/>